<name>A0A067KGV9_JATCU</name>
<protein>
    <submittedName>
        <fullName evidence="1">Uncharacterized protein</fullName>
    </submittedName>
</protein>
<dbReference type="AlphaFoldDB" id="A0A067KGV9"/>
<evidence type="ECO:0000313" key="1">
    <source>
        <dbReference type="EMBL" id="KDP35347.1"/>
    </source>
</evidence>
<sequence length="102" mass="11846">MVVLVVFGWQKVREVTSLGKSLDPCMERYVFLMKRQQLRLLEISTRTREGKGRAHDFFFKCLCLSGVLLTPVHVQITLANFACKPFDSQECFSCPRMWKARS</sequence>
<dbReference type="EMBL" id="KK914489">
    <property type="protein sequence ID" value="KDP35347.1"/>
    <property type="molecule type" value="Genomic_DNA"/>
</dbReference>
<keyword evidence="2" id="KW-1185">Reference proteome</keyword>
<organism evidence="1 2">
    <name type="scientific">Jatropha curcas</name>
    <name type="common">Barbados nut</name>
    <dbReference type="NCBI Taxonomy" id="180498"/>
    <lineage>
        <taxon>Eukaryota</taxon>
        <taxon>Viridiplantae</taxon>
        <taxon>Streptophyta</taxon>
        <taxon>Embryophyta</taxon>
        <taxon>Tracheophyta</taxon>
        <taxon>Spermatophyta</taxon>
        <taxon>Magnoliopsida</taxon>
        <taxon>eudicotyledons</taxon>
        <taxon>Gunneridae</taxon>
        <taxon>Pentapetalae</taxon>
        <taxon>rosids</taxon>
        <taxon>fabids</taxon>
        <taxon>Malpighiales</taxon>
        <taxon>Euphorbiaceae</taxon>
        <taxon>Crotonoideae</taxon>
        <taxon>Jatropheae</taxon>
        <taxon>Jatropha</taxon>
    </lineage>
</organism>
<reference evidence="1 2" key="1">
    <citation type="journal article" date="2014" name="PLoS ONE">
        <title>Global Analysis of Gene Expression Profiles in Physic Nut (Jatropha curcas L.) Seedlings Exposed to Salt Stress.</title>
        <authorList>
            <person name="Zhang L."/>
            <person name="Zhang C."/>
            <person name="Wu P."/>
            <person name="Chen Y."/>
            <person name="Li M."/>
            <person name="Jiang H."/>
            <person name="Wu G."/>
        </authorList>
    </citation>
    <scope>NUCLEOTIDE SEQUENCE [LARGE SCALE GENOMIC DNA]</scope>
    <source>
        <strain evidence="2">cv. GZQX0401</strain>
        <tissue evidence="1">Young leaves</tissue>
    </source>
</reference>
<gene>
    <name evidence="1" type="ORF">JCGZ_10988</name>
</gene>
<evidence type="ECO:0000313" key="2">
    <source>
        <dbReference type="Proteomes" id="UP000027138"/>
    </source>
</evidence>
<dbReference type="Proteomes" id="UP000027138">
    <property type="component" value="Unassembled WGS sequence"/>
</dbReference>
<proteinExistence type="predicted"/>
<accession>A0A067KGV9</accession>